<dbReference type="Proteomes" id="UP000322025">
    <property type="component" value="Unassembled WGS sequence"/>
</dbReference>
<organism evidence="1 2">
    <name type="scientific">Mediterraneibacter catenae</name>
    <dbReference type="NCBI Taxonomy" id="2594882"/>
    <lineage>
        <taxon>Bacteria</taxon>
        <taxon>Bacillati</taxon>
        <taxon>Bacillota</taxon>
        <taxon>Clostridia</taxon>
        <taxon>Lachnospirales</taxon>
        <taxon>Lachnospiraceae</taxon>
        <taxon>Mediterraneibacter</taxon>
    </lineage>
</organism>
<keyword evidence="2" id="KW-1185">Reference proteome</keyword>
<reference evidence="1" key="1">
    <citation type="submission" date="2019-07" db="EMBL/GenBank/DDBJ databases">
        <authorList>
            <person name="Wongkuna S."/>
            <person name="Scaria J."/>
        </authorList>
    </citation>
    <scope>NUCLEOTIDE SEQUENCE [LARGE SCALE GENOMIC DNA]</scope>
    <source>
        <strain evidence="1">SW178</strain>
    </source>
</reference>
<evidence type="ECO:0000313" key="1">
    <source>
        <dbReference type="EMBL" id="KAA8500953.1"/>
    </source>
</evidence>
<name>A0A5M9HWI2_9FIRM</name>
<dbReference type="RefSeq" id="WP_150311175.1">
    <property type="nucleotide sequence ID" value="NZ_VMSO01000014.1"/>
</dbReference>
<gene>
    <name evidence="1" type="ORF">FNY66_10925</name>
</gene>
<dbReference type="AlphaFoldDB" id="A0A5M9HWI2"/>
<proteinExistence type="predicted"/>
<dbReference type="OrthoDB" id="1986460at2"/>
<dbReference type="EMBL" id="VMSO01000014">
    <property type="protein sequence ID" value="KAA8500953.1"/>
    <property type="molecule type" value="Genomic_DNA"/>
</dbReference>
<evidence type="ECO:0000313" key="2">
    <source>
        <dbReference type="Proteomes" id="UP000322025"/>
    </source>
</evidence>
<comment type="caution">
    <text evidence="1">The sequence shown here is derived from an EMBL/GenBank/DDBJ whole genome shotgun (WGS) entry which is preliminary data.</text>
</comment>
<accession>A0A5M9HWI2</accession>
<sequence length="199" mass="22817">MQSIDQIFERATIRGIVDYLLFGIGPNADHRSYEERLEEPYARFEKEVAKHDPSPSSKLLDLSNELTSETASVYTEIGLQIAMVLMKDVIKNVSEDTQDTLERITLESSAFNTNTTILEGMYKVRVERALKEVLEKDEKYCRVNEETKQKIKDIDQIELTKEEWEIIDTALSAVNARSAEYGRVAYQQGFLDAVSLLRK</sequence>
<protein>
    <submittedName>
        <fullName evidence="1">Uncharacterized protein</fullName>
    </submittedName>
</protein>